<reference evidence="2 3" key="1">
    <citation type="submission" date="2022-05" db="EMBL/GenBank/DDBJ databases">
        <title>Chromosome-level reference genomes for two strains of Caenorhabditis briggsae: an improved platform for comparative genomics.</title>
        <authorList>
            <person name="Stevens L."/>
            <person name="Andersen E.C."/>
        </authorList>
    </citation>
    <scope>NUCLEOTIDE SEQUENCE [LARGE SCALE GENOMIC DNA]</scope>
    <source>
        <strain evidence="2">QX1410_ONT</strain>
        <tissue evidence="2">Whole-organism</tissue>
    </source>
</reference>
<evidence type="ECO:0000256" key="1">
    <source>
        <dbReference type="SAM" id="MobiDB-lite"/>
    </source>
</evidence>
<sequence>MVCSTPPPSTIPETEKPEPEMKKEKKKRVFRRETVADRLLASAKKMAEMRIVEHSADEAKKKQMSEGKGAAKLTNAKKYDKTAHEIDDLSALEWETSSERSGPVV</sequence>
<dbReference type="EMBL" id="CP090896">
    <property type="protein sequence ID" value="ULT81861.1"/>
    <property type="molecule type" value="Genomic_DNA"/>
</dbReference>
<protein>
    <submittedName>
        <fullName evidence="2">Uncharacterized protein</fullName>
    </submittedName>
</protein>
<feature type="compositionally biased region" description="Basic and acidic residues" evidence="1">
    <location>
        <begin position="13"/>
        <end position="23"/>
    </location>
</feature>
<gene>
    <name evidence="2" type="ORF">L3Y34_011667</name>
</gene>
<dbReference type="Proteomes" id="UP000827892">
    <property type="component" value="Chromosome X"/>
</dbReference>
<name>A0AAE8ZSA5_CAEBR</name>
<evidence type="ECO:0000313" key="3">
    <source>
        <dbReference type="Proteomes" id="UP000827892"/>
    </source>
</evidence>
<dbReference type="AlphaFoldDB" id="A0AAE8ZSA5"/>
<feature type="region of interest" description="Disordered" evidence="1">
    <location>
        <begin position="1"/>
        <end position="30"/>
    </location>
</feature>
<organism evidence="2 3">
    <name type="scientific">Caenorhabditis briggsae</name>
    <dbReference type="NCBI Taxonomy" id="6238"/>
    <lineage>
        <taxon>Eukaryota</taxon>
        <taxon>Metazoa</taxon>
        <taxon>Ecdysozoa</taxon>
        <taxon>Nematoda</taxon>
        <taxon>Chromadorea</taxon>
        <taxon>Rhabditida</taxon>
        <taxon>Rhabditina</taxon>
        <taxon>Rhabditomorpha</taxon>
        <taxon>Rhabditoidea</taxon>
        <taxon>Rhabditidae</taxon>
        <taxon>Peloderinae</taxon>
        <taxon>Caenorhabditis</taxon>
    </lineage>
</organism>
<feature type="compositionally biased region" description="Pro residues" evidence="1">
    <location>
        <begin position="1"/>
        <end position="10"/>
    </location>
</feature>
<proteinExistence type="predicted"/>
<evidence type="ECO:0000313" key="2">
    <source>
        <dbReference type="EMBL" id="ULT81861.1"/>
    </source>
</evidence>
<accession>A0AAE8ZSA5</accession>
<feature type="compositionally biased region" description="Basic and acidic residues" evidence="1">
    <location>
        <begin position="53"/>
        <end position="65"/>
    </location>
</feature>
<feature type="region of interest" description="Disordered" evidence="1">
    <location>
        <begin position="53"/>
        <end position="74"/>
    </location>
</feature>